<dbReference type="RefSeq" id="XP_029738283.1">
    <property type="nucleotide sequence ID" value="XM_029885717.1"/>
</dbReference>
<evidence type="ECO:0000256" key="5">
    <source>
        <dbReference type="SAM" id="MobiDB-lite"/>
    </source>
</evidence>
<feature type="transmembrane region" description="Helical" evidence="6">
    <location>
        <begin position="234"/>
        <end position="251"/>
    </location>
</feature>
<reference evidence="8 9" key="1">
    <citation type="submission" date="2019-05" db="EMBL/GenBank/DDBJ databases">
        <title>Sporisorium graminicola CBS 10092 draft sequencing and annotation.</title>
        <authorList>
            <person name="Solano-Gonzalez S."/>
            <person name="Caddick M.X."/>
            <person name="Darby A."/>
        </authorList>
    </citation>
    <scope>NUCLEOTIDE SEQUENCE [LARGE SCALE GENOMIC DNA]</scope>
    <source>
        <strain evidence="8 9">CBS 10092</strain>
    </source>
</reference>
<dbReference type="Pfam" id="PF03151">
    <property type="entry name" value="TPT"/>
    <property type="match status" value="1"/>
</dbReference>
<dbReference type="KEGG" id="sgra:EX895_005123"/>
<feature type="domain" description="Sugar phosphate transporter" evidence="7">
    <location>
        <begin position="131"/>
        <end position="419"/>
    </location>
</feature>
<dbReference type="GeneID" id="40728018"/>
<keyword evidence="2 6" id="KW-0812">Transmembrane</keyword>
<evidence type="ECO:0000256" key="6">
    <source>
        <dbReference type="SAM" id="Phobius"/>
    </source>
</evidence>
<keyword evidence="4 6" id="KW-0472">Membrane</keyword>
<comment type="subcellular location">
    <subcellularLocation>
        <location evidence="1">Membrane</location>
        <topology evidence="1">Multi-pass membrane protein</topology>
    </subcellularLocation>
</comment>
<dbReference type="InterPro" id="IPR004853">
    <property type="entry name" value="Sugar_P_trans_dom"/>
</dbReference>
<feature type="region of interest" description="Disordered" evidence="5">
    <location>
        <begin position="458"/>
        <end position="548"/>
    </location>
</feature>
<dbReference type="OrthoDB" id="1588579at2759"/>
<dbReference type="SUPFAM" id="SSF103481">
    <property type="entry name" value="Multidrug resistance efflux transporter EmrE"/>
    <property type="match status" value="1"/>
</dbReference>
<gene>
    <name evidence="8" type="ORF">EX895_005123</name>
</gene>
<dbReference type="InterPro" id="IPR037185">
    <property type="entry name" value="EmrE-like"/>
</dbReference>
<protein>
    <recommendedName>
        <fullName evidence="7">Sugar phosphate transporter domain-containing protein</fullName>
    </recommendedName>
</protein>
<feature type="compositionally biased region" description="Basic and acidic residues" evidence="5">
    <location>
        <begin position="37"/>
        <end position="59"/>
    </location>
</feature>
<keyword evidence="3 6" id="KW-1133">Transmembrane helix</keyword>
<feature type="transmembrane region" description="Helical" evidence="6">
    <location>
        <begin position="257"/>
        <end position="275"/>
    </location>
</feature>
<dbReference type="AlphaFoldDB" id="A0A4U7KSQ4"/>
<accession>A0A4U7KSQ4</accession>
<dbReference type="PANTHER" id="PTHR11132">
    <property type="entry name" value="SOLUTE CARRIER FAMILY 35"/>
    <property type="match status" value="1"/>
</dbReference>
<keyword evidence="9" id="KW-1185">Reference proteome</keyword>
<sequence>MNAAFSSVRSRALEAVSHLSSASNSSRSALPTNFAKRSSDKPKRSLDRPRLFNRNRSDLDGPSGESRSAWVQADAPSRSTLLFVLGCLAWYTSSSLSSNTSKALLSKGRNHTTSTADPQHHHDASSLRPPAFPYPVTLTLIHFAFVNVCCAVCASRRILGDRALTRLVKPSFSRDAEVGQLAFFNVLGQALSSLAISRVPVATVHTIKALSPLFTVLSYTYLFNVTYSSQTYMSLFPLTAGVMMACTGFAFNADDVVGFGAALASTFVFVAQNIYSKKLLRKGEKNGAGIPGTDSERMDKINILFYSSACSIVLMVPMALFYDGSALLFNPSWKASDAYPSGRGMLVLWLLLCNGLVHFAQNILAFNVLSMVSPVTYSIASLLKRVFVIVLAIIWFHQSVSLLQWFGIALTFYGLWMYNDSKTKDDVQKGEVKVQRKQDVLHESAILPLTSSTATASGWTDGIHSRPHPASTPPTTSSYHFAAQQHHPPPPPPPQQQQQYAANASRSFQTAAPNVGGGWNDVPDSMLKSYIKDPTKSLPSPPDSDKEV</sequence>
<evidence type="ECO:0000256" key="3">
    <source>
        <dbReference type="ARBA" id="ARBA00022989"/>
    </source>
</evidence>
<evidence type="ECO:0000313" key="9">
    <source>
        <dbReference type="Proteomes" id="UP000306050"/>
    </source>
</evidence>
<feature type="transmembrane region" description="Helical" evidence="6">
    <location>
        <begin position="202"/>
        <end position="222"/>
    </location>
</feature>
<feature type="region of interest" description="Disordered" evidence="5">
    <location>
        <begin position="19"/>
        <end position="71"/>
    </location>
</feature>
<dbReference type="Proteomes" id="UP000306050">
    <property type="component" value="Chromosome SGRAM_5"/>
</dbReference>
<evidence type="ECO:0000256" key="2">
    <source>
        <dbReference type="ARBA" id="ARBA00022692"/>
    </source>
</evidence>
<organism evidence="8 9">
    <name type="scientific">Sporisorium graminicola</name>
    <dbReference type="NCBI Taxonomy" id="280036"/>
    <lineage>
        <taxon>Eukaryota</taxon>
        <taxon>Fungi</taxon>
        <taxon>Dikarya</taxon>
        <taxon>Basidiomycota</taxon>
        <taxon>Ustilaginomycotina</taxon>
        <taxon>Ustilaginomycetes</taxon>
        <taxon>Ustilaginales</taxon>
        <taxon>Ustilaginaceae</taxon>
        <taxon>Sporisorium</taxon>
    </lineage>
</organism>
<feature type="compositionally biased region" description="Low complexity" evidence="5">
    <location>
        <begin position="19"/>
        <end position="29"/>
    </location>
</feature>
<feature type="transmembrane region" description="Helical" evidence="6">
    <location>
        <begin position="346"/>
        <end position="368"/>
    </location>
</feature>
<proteinExistence type="predicted"/>
<evidence type="ECO:0000256" key="4">
    <source>
        <dbReference type="ARBA" id="ARBA00023136"/>
    </source>
</evidence>
<evidence type="ECO:0000259" key="7">
    <source>
        <dbReference type="Pfam" id="PF03151"/>
    </source>
</evidence>
<evidence type="ECO:0000313" key="8">
    <source>
        <dbReference type="EMBL" id="TKY86298.1"/>
    </source>
</evidence>
<feature type="region of interest" description="Disordered" evidence="5">
    <location>
        <begin position="107"/>
        <end position="126"/>
    </location>
</feature>
<evidence type="ECO:0000256" key="1">
    <source>
        <dbReference type="ARBA" id="ARBA00004141"/>
    </source>
</evidence>
<name>A0A4U7KSQ4_9BASI</name>
<feature type="compositionally biased region" description="Low complexity" evidence="5">
    <location>
        <begin position="473"/>
        <end position="486"/>
    </location>
</feature>
<feature type="transmembrane region" description="Helical" evidence="6">
    <location>
        <begin position="303"/>
        <end position="322"/>
    </location>
</feature>
<feature type="compositionally biased region" description="Polar residues" evidence="5">
    <location>
        <begin position="500"/>
        <end position="512"/>
    </location>
</feature>
<dbReference type="InterPro" id="IPR050186">
    <property type="entry name" value="TPT_transporter"/>
</dbReference>
<dbReference type="Gene3D" id="1.10.3730.20">
    <property type="match status" value="1"/>
</dbReference>
<comment type="caution">
    <text evidence="8">The sequence shown here is derived from an EMBL/GenBank/DDBJ whole genome shotgun (WGS) entry which is preliminary data.</text>
</comment>
<dbReference type="GO" id="GO:0016020">
    <property type="term" value="C:membrane"/>
    <property type="evidence" value="ECO:0007669"/>
    <property type="project" value="UniProtKB-SubCell"/>
</dbReference>
<dbReference type="EMBL" id="SRRM01000018">
    <property type="protein sequence ID" value="TKY86298.1"/>
    <property type="molecule type" value="Genomic_DNA"/>
</dbReference>